<keyword evidence="5" id="KW-1185">Reference proteome</keyword>
<dbReference type="Pfam" id="PF00515">
    <property type="entry name" value="TPR_1"/>
    <property type="match status" value="1"/>
</dbReference>
<dbReference type="Pfam" id="PF13414">
    <property type="entry name" value="TPR_11"/>
    <property type="match status" value="2"/>
</dbReference>
<keyword evidence="1" id="KW-0677">Repeat</keyword>
<name>A0A7W3XZY0_9ACTN</name>
<dbReference type="SMART" id="SM00028">
    <property type="entry name" value="TPR"/>
    <property type="match status" value="8"/>
</dbReference>
<reference evidence="5" key="1">
    <citation type="submission" date="2019-10" db="EMBL/GenBank/DDBJ databases">
        <title>Streptomyces sp. nov., a novel actinobacterium isolated from alkaline environment.</title>
        <authorList>
            <person name="Golinska P."/>
        </authorList>
    </citation>
    <scope>NUCLEOTIDE SEQUENCE [LARGE SCALE GENOMIC DNA]</scope>
    <source>
        <strain evidence="5">DSM 42118</strain>
    </source>
</reference>
<dbReference type="SUPFAM" id="SSF48452">
    <property type="entry name" value="TPR-like"/>
    <property type="match status" value="1"/>
</dbReference>
<dbReference type="PANTHER" id="PTHR44858">
    <property type="entry name" value="TETRATRICOPEPTIDE REPEAT PROTEIN 6"/>
    <property type="match status" value="1"/>
</dbReference>
<dbReference type="EMBL" id="VKHT01000015">
    <property type="protein sequence ID" value="MBB0242741.1"/>
    <property type="molecule type" value="Genomic_DNA"/>
</dbReference>
<evidence type="ECO:0000256" key="1">
    <source>
        <dbReference type="ARBA" id="ARBA00022737"/>
    </source>
</evidence>
<dbReference type="Proteomes" id="UP000538929">
    <property type="component" value="Unassembled WGS sequence"/>
</dbReference>
<feature type="repeat" description="TPR" evidence="3">
    <location>
        <begin position="479"/>
        <end position="512"/>
    </location>
</feature>
<feature type="repeat" description="TPR" evidence="3">
    <location>
        <begin position="581"/>
        <end position="614"/>
    </location>
</feature>
<feature type="repeat" description="TPR" evidence="3">
    <location>
        <begin position="547"/>
        <end position="580"/>
    </location>
</feature>
<keyword evidence="2 3" id="KW-0802">TPR repeat</keyword>
<dbReference type="GO" id="GO:0046813">
    <property type="term" value="P:receptor-mediated virion attachment to host cell"/>
    <property type="evidence" value="ECO:0007669"/>
    <property type="project" value="TreeGrafter"/>
</dbReference>
<feature type="repeat" description="TPR" evidence="3">
    <location>
        <begin position="445"/>
        <end position="478"/>
    </location>
</feature>
<feature type="repeat" description="TPR" evidence="3">
    <location>
        <begin position="513"/>
        <end position="546"/>
    </location>
</feature>
<evidence type="ECO:0000256" key="2">
    <source>
        <dbReference type="ARBA" id="ARBA00022803"/>
    </source>
</evidence>
<gene>
    <name evidence="4" type="ORF">FNQ90_01105</name>
</gene>
<feature type="non-terminal residue" evidence="4">
    <location>
        <position position="1"/>
    </location>
</feature>
<dbReference type="PROSITE" id="PS50005">
    <property type="entry name" value="TPR"/>
    <property type="match status" value="7"/>
</dbReference>
<proteinExistence type="predicted"/>
<sequence length="800" mass="88699">VPAVLAARGTLGVAGLALMGDPTGVVAAGLGADQLARGLDWAWAVRTRIKDQGEAQLVLDPVGELTPVFVEDLTEVARDRRSVVVILDVWERIGPGVEEWVRDVVAGERYGELPLNVIVVMAGQSALTPGVWGEMAREVVQVSLEPFTEAEAGELLARHGVVEESVVATILRLTGGLPVLVDMLARARPTDPGQVGDPAETAVERFLAGQSDPARREAILACALPTEIDEDLYRAVLTDGRPEEDCGWLGNLPFVTADGGRYRYHQLVREQMLRLHRTRSPRRWRDLHTRLADHHAREREHLEVTLTDDGRRWGDDRWVAHHIAEVHHLLCADPHTALPVALAGSVWACARGPGTLRAWAAMLQQAGVENDHREALKWAERLISGSEEPERLVTVLGHLIAAVDLPSEVRVWAHLFRGWEHSRARDRVVASLDFDRAVELDPDNVWALASRGRTHRERGDHAAALADFGRAIELDPEYAWALAERGRTHHALGDHAAALVDFGRAIELDPEYAWALAERGRTHRALGDHAAALVDFGRAIELDPEYAWALAERGRTHHALGDHAAALVDFGRAIELDPEYAWALAERGRTHHALGDHAAALVDFGRAIELDPEYAWALASRGRTHRELGDHAAALVDFGRAIELDPEYAWALASRGRTHRELGDHAAALADYTRAVELNPKDGRWCHEVAVTYRVMGREQEARWWWEQALGKLAASVRAAGKDEAWWRSGVMLVYCARSEWQKSSAELRILQSLADGPAVLRRRLPDLDALPFEPGSSERLLVEFRESVRAVVEEHFPER</sequence>
<dbReference type="InterPro" id="IPR019734">
    <property type="entry name" value="TPR_rpt"/>
</dbReference>
<dbReference type="InterPro" id="IPR050498">
    <property type="entry name" value="Ycf3"/>
</dbReference>
<accession>A0A7W3XZY0</accession>
<dbReference type="Gene3D" id="1.25.40.10">
    <property type="entry name" value="Tetratricopeptide repeat domain"/>
    <property type="match status" value="3"/>
</dbReference>
<dbReference type="Pfam" id="PF13181">
    <property type="entry name" value="TPR_8"/>
    <property type="match status" value="2"/>
</dbReference>
<evidence type="ECO:0000256" key="3">
    <source>
        <dbReference type="PROSITE-ProRule" id="PRU00339"/>
    </source>
</evidence>
<organism evidence="4 5">
    <name type="scientific">Streptomyces alkaliphilus</name>
    <dbReference type="NCBI Taxonomy" id="1472722"/>
    <lineage>
        <taxon>Bacteria</taxon>
        <taxon>Bacillati</taxon>
        <taxon>Actinomycetota</taxon>
        <taxon>Actinomycetes</taxon>
        <taxon>Kitasatosporales</taxon>
        <taxon>Streptomycetaceae</taxon>
        <taxon>Streptomyces</taxon>
    </lineage>
</organism>
<dbReference type="PANTHER" id="PTHR44858:SF1">
    <property type="entry name" value="UDP-N-ACETYLGLUCOSAMINE--PEPTIDE N-ACETYLGLUCOSAMINYLTRANSFERASE SPINDLY-RELATED"/>
    <property type="match status" value="1"/>
</dbReference>
<dbReference type="InterPro" id="IPR011990">
    <property type="entry name" value="TPR-like_helical_dom_sf"/>
</dbReference>
<protein>
    <submittedName>
        <fullName evidence="4">Tetratricopeptide repeat protein</fullName>
    </submittedName>
</protein>
<dbReference type="GO" id="GO:0009279">
    <property type="term" value="C:cell outer membrane"/>
    <property type="evidence" value="ECO:0007669"/>
    <property type="project" value="TreeGrafter"/>
</dbReference>
<dbReference type="RefSeq" id="WP_182604533.1">
    <property type="nucleotide sequence ID" value="NZ_VKHT01000015.1"/>
</dbReference>
<dbReference type="AlphaFoldDB" id="A0A7W3XZY0"/>
<feature type="repeat" description="TPR" evidence="3">
    <location>
        <begin position="649"/>
        <end position="682"/>
    </location>
</feature>
<comment type="caution">
    <text evidence="4">The sequence shown here is derived from an EMBL/GenBank/DDBJ whole genome shotgun (WGS) entry which is preliminary data.</text>
</comment>
<evidence type="ECO:0000313" key="5">
    <source>
        <dbReference type="Proteomes" id="UP000538929"/>
    </source>
</evidence>
<evidence type="ECO:0000313" key="4">
    <source>
        <dbReference type="EMBL" id="MBB0242741.1"/>
    </source>
</evidence>
<feature type="repeat" description="TPR" evidence="3">
    <location>
        <begin position="615"/>
        <end position="648"/>
    </location>
</feature>